<evidence type="ECO:0000256" key="7">
    <source>
        <dbReference type="SAM" id="Phobius"/>
    </source>
</evidence>
<evidence type="ECO:0000256" key="3">
    <source>
        <dbReference type="ARBA" id="ARBA00022481"/>
    </source>
</evidence>
<dbReference type="GO" id="GO:0016020">
    <property type="term" value="C:membrane"/>
    <property type="evidence" value="ECO:0007669"/>
    <property type="project" value="UniProtKB-SubCell"/>
</dbReference>
<dbReference type="OrthoDB" id="115249at2"/>
<dbReference type="PROSITE" id="PS00409">
    <property type="entry name" value="PROKAR_NTER_METHYL"/>
    <property type="match status" value="1"/>
</dbReference>
<accession>A0A1H1WTN4</accession>
<dbReference type="NCBIfam" id="TIGR02532">
    <property type="entry name" value="IV_pilin_GFxxxE"/>
    <property type="match status" value="1"/>
</dbReference>
<comment type="subcellular location">
    <subcellularLocation>
        <location evidence="1">Membrane</location>
        <topology evidence="1">Single-pass membrane protein</topology>
    </subcellularLocation>
</comment>
<gene>
    <name evidence="8" type="ORF">SAMN05216198_3388</name>
</gene>
<evidence type="ECO:0000256" key="6">
    <source>
        <dbReference type="ARBA" id="ARBA00023136"/>
    </source>
</evidence>
<dbReference type="Proteomes" id="UP000243426">
    <property type="component" value="Chromosome I"/>
</dbReference>
<reference evidence="9" key="1">
    <citation type="submission" date="2016-10" db="EMBL/GenBank/DDBJ databases">
        <authorList>
            <person name="Varghese N."/>
            <person name="Submissions S."/>
        </authorList>
    </citation>
    <scope>NUCLEOTIDE SEQUENCE [LARGE SCALE GENOMIC DNA]</scope>
    <source>
        <strain evidence="9">2SM5</strain>
    </source>
</reference>
<feature type="transmembrane region" description="Helical" evidence="7">
    <location>
        <begin position="12"/>
        <end position="32"/>
    </location>
</feature>
<keyword evidence="9" id="KW-1185">Reference proteome</keyword>
<dbReference type="InterPro" id="IPR002416">
    <property type="entry name" value="T2SS_protein-GspH"/>
</dbReference>
<dbReference type="InterPro" id="IPR012902">
    <property type="entry name" value="N_methyl_site"/>
</dbReference>
<evidence type="ECO:0000256" key="1">
    <source>
        <dbReference type="ARBA" id="ARBA00004167"/>
    </source>
</evidence>
<evidence type="ECO:0000256" key="2">
    <source>
        <dbReference type="ARBA" id="ARBA00005233"/>
    </source>
</evidence>
<dbReference type="Gene3D" id="3.30.700.10">
    <property type="entry name" value="Glycoprotein, Type 4 Pilin"/>
    <property type="match status" value="1"/>
</dbReference>
<proteinExistence type="inferred from homology"/>
<organism evidence="8 9">
    <name type="scientific">Halopseudomonas litoralis</name>
    <dbReference type="NCBI Taxonomy" id="797277"/>
    <lineage>
        <taxon>Bacteria</taxon>
        <taxon>Pseudomonadati</taxon>
        <taxon>Pseudomonadota</taxon>
        <taxon>Gammaproteobacteria</taxon>
        <taxon>Pseudomonadales</taxon>
        <taxon>Pseudomonadaceae</taxon>
        <taxon>Halopseudomonas</taxon>
    </lineage>
</organism>
<dbReference type="InterPro" id="IPR045584">
    <property type="entry name" value="Pilin-like"/>
</dbReference>
<keyword evidence="4 7" id="KW-0812">Transmembrane</keyword>
<dbReference type="GO" id="GO:0015627">
    <property type="term" value="C:type II protein secretion system complex"/>
    <property type="evidence" value="ECO:0007669"/>
    <property type="project" value="InterPro"/>
</dbReference>
<evidence type="ECO:0000313" key="8">
    <source>
        <dbReference type="EMBL" id="SDT00422.1"/>
    </source>
</evidence>
<dbReference type="GO" id="GO:0015628">
    <property type="term" value="P:protein secretion by the type II secretion system"/>
    <property type="evidence" value="ECO:0007669"/>
    <property type="project" value="InterPro"/>
</dbReference>
<dbReference type="PRINTS" id="PR00885">
    <property type="entry name" value="BCTERIALGSPH"/>
</dbReference>
<comment type="similarity">
    <text evidence="2">Belongs to the N-Me-Phe pilin family.</text>
</comment>
<dbReference type="Pfam" id="PF07963">
    <property type="entry name" value="N_methyl"/>
    <property type="match status" value="1"/>
</dbReference>
<keyword evidence="6 7" id="KW-0472">Membrane</keyword>
<sequence length="117" mass="12429">MKAQMQKGFTLIELMIVVVIIGILAAIALPAYQDYKNKAKISEIVFAASAARTCVQEINQGAADHTAADYASCTATAATANELSQYVATVFVDGTGKVTATGRSFRWQHSTGSCTYT</sequence>
<keyword evidence="5 7" id="KW-1133">Transmembrane helix</keyword>
<dbReference type="STRING" id="797277.SAMN05216198_3388"/>
<dbReference type="EMBL" id="LT629748">
    <property type="protein sequence ID" value="SDT00422.1"/>
    <property type="molecule type" value="Genomic_DNA"/>
</dbReference>
<evidence type="ECO:0000256" key="4">
    <source>
        <dbReference type="ARBA" id="ARBA00022692"/>
    </source>
</evidence>
<dbReference type="AlphaFoldDB" id="A0A1H1WTN4"/>
<evidence type="ECO:0000313" key="9">
    <source>
        <dbReference type="Proteomes" id="UP000243426"/>
    </source>
</evidence>
<dbReference type="PANTHER" id="PTHR30093:SF34">
    <property type="entry name" value="PREPILIN PEPTIDASE-DEPENDENT PROTEIN D"/>
    <property type="match status" value="1"/>
</dbReference>
<evidence type="ECO:0000256" key="5">
    <source>
        <dbReference type="ARBA" id="ARBA00022989"/>
    </source>
</evidence>
<dbReference type="SUPFAM" id="SSF54523">
    <property type="entry name" value="Pili subunits"/>
    <property type="match status" value="1"/>
</dbReference>
<name>A0A1H1WTN4_9GAMM</name>
<keyword evidence="3" id="KW-0488">Methylation</keyword>
<protein>
    <submittedName>
        <fullName evidence="8">Type IV pilus assembly protein PilA</fullName>
    </submittedName>
</protein>
<dbReference type="PANTHER" id="PTHR30093">
    <property type="entry name" value="GENERAL SECRETION PATHWAY PROTEIN G"/>
    <property type="match status" value="1"/>
</dbReference>